<accession>A0A8K0GKK5</accession>
<evidence type="ECO:0000313" key="4">
    <source>
        <dbReference type="EMBL" id="KAF2903449.1"/>
    </source>
</evidence>
<gene>
    <name evidence="4" type="ORF">ILUMI_02737</name>
</gene>
<dbReference type="InterPro" id="IPR000618">
    <property type="entry name" value="Insect_cuticle"/>
</dbReference>
<dbReference type="EMBL" id="VTPC01001026">
    <property type="protein sequence ID" value="KAF2903449.1"/>
    <property type="molecule type" value="Genomic_DNA"/>
</dbReference>
<name>A0A8K0GKK5_IGNLU</name>
<dbReference type="InterPro" id="IPR050468">
    <property type="entry name" value="Cuticle_Struct_Prot"/>
</dbReference>
<dbReference type="OrthoDB" id="6372059at2759"/>
<evidence type="ECO:0000256" key="1">
    <source>
        <dbReference type="ARBA" id="ARBA00022460"/>
    </source>
</evidence>
<evidence type="ECO:0000256" key="2">
    <source>
        <dbReference type="PROSITE-ProRule" id="PRU00497"/>
    </source>
</evidence>
<dbReference type="Pfam" id="PF00379">
    <property type="entry name" value="Chitin_bind_4"/>
    <property type="match status" value="1"/>
</dbReference>
<dbReference type="PRINTS" id="PR00947">
    <property type="entry name" value="CUTICLE"/>
</dbReference>
<sequence>MKTIIFTVLLLAITAYADEIPIVKYSNEGVNPDGSYQWSYETGNGIAAEEQGAPKSPEILAAHGAYHFKTPEGVDVAIQYVADENGFQPQGNSIPVPPPIPEAILRGLAWNQAHPEQDKL</sequence>
<dbReference type="InterPro" id="IPR031311">
    <property type="entry name" value="CHIT_BIND_RR_consensus"/>
</dbReference>
<protein>
    <submittedName>
        <fullName evidence="4">Uncharacterized protein</fullName>
    </submittedName>
</protein>
<keyword evidence="1 2" id="KW-0193">Cuticle</keyword>
<feature type="signal peptide" evidence="3">
    <location>
        <begin position="1"/>
        <end position="17"/>
    </location>
</feature>
<evidence type="ECO:0000313" key="5">
    <source>
        <dbReference type="Proteomes" id="UP000801492"/>
    </source>
</evidence>
<dbReference type="GO" id="GO:0008010">
    <property type="term" value="F:structural constituent of chitin-based larval cuticle"/>
    <property type="evidence" value="ECO:0007669"/>
    <property type="project" value="TreeGrafter"/>
</dbReference>
<organism evidence="4 5">
    <name type="scientific">Ignelater luminosus</name>
    <name type="common">Cucubano</name>
    <name type="synonym">Pyrophorus luminosus</name>
    <dbReference type="NCBI Taxonomy" id="2038154"/>
    <lineage>
        <taxon>Eukaryota</taxon>
        <taxon>Metazoa</taxon>
        <taxon>Ecdysozoa</taxon>
        <taxon>Arthropoda</taxon>
        <taxon>Hexapoda</taxon>
        <taxon>Insecta</taxon>
        <taxon>Pterygota</taxon>
        <taxon>Neoptera</taxon>
        <taxon>Endopterygota</taxon>
        <taxon>Coleoptera</taxon>
        <taxon>Polyphaga</taxon>
        <taxon>Elateriformia</taxon>
        <taxon>Elateroidea</taxon>
        <taxon>Elateridae</taxon>
        <taxon>Agrypninae</taxon>
        <taxon>Pyrophorini</taxon>
        <taxon>Ignelater</taxon>
    </lineage>
</organism>
<keyword evidence="5" id="KW-1185">Reference proteome</keyword>
<dbReference type="PANTHER" id="PTHR10380:SF241">
    <property type="entry name" value="CUTICULAR PROTEIN 47EG-RELATED"/>
    <property type="match status" value="1"/>
</dbReference>
<reference evidence="4" key="1">
    <citation type="submission" date="2019-08" db="EMBL/GenBank/DDBJ databases">
        <title>The genome of the North American firefly Photinus pyralis.</title>
        <authorList>
            <consortium name="Photinus pyralis genome working group"/>
            <person name="Fallon T.R."/>
            <person name="Sander Lower S.E."/>
            <person name="Weng J.-K."/>
        </authorList>
    </citation>
    <scope>NUCLEOTIDE SEQUENCE</scope>
    <source>
        <strain evidence="4">TRF0915ILg1</strain>
        <tissue evidence="4">Whole body</tissue>
    </source>
</reference>
<dbReference type="GO" id="GO:0062129">
    <property type="term" value="C:chitin-based extracellular matrix"/>
    <property type="evidence" value="ECO:0007669"/>
    <property type="project" value="TreeGrafter"/>
</dbReference>
<keyword evidence="3" id="KW-0732">Signal</keyword>
<evidence type="ECO:0000256" key="3">
    <source>
        <dbReference type="SAM" id="SignalP"/>
    </source>
</evidence>
<proteinExistence type="predicted"/>
<dbReference type="Proteomes" id="UP000801492">
    <property type="component" value="Unassembled WGS sequence"/>
</dbReference>
<dbReference type="PROSITE" id="PS00233">
    <property type="entry name" value="CHIT_BIND_RR_1"/>
    <property type="match status" value="1"/>
</dbReference>
<feature type="chain" id="PRO_5035461949" evidence="3">
    <location>
        <begin position="18"/>
        <end position="120"/>
    </location>
</feature>
<dbReference type="PROSITE" id="PS51155">
    <property type="entry name" value="CHIT_BIND_RR_2"/>
    <property type="match status" value="1"/>
</dbReference>
<comment type="caution">
    <text evidence="4">The sequence shown here is derived from an EMBL/GenBank/DDBJ whole genome shotgun (WGS) entry which is preliminary data.</text>
</comment>
<dbReference type="AlphaFoldDB" id="A0A8K0GKK5"/>
<dbReference type="PANTHER" id="PTHR10380">
    <property type="entry name" value="CUTICLE PROTEIN"/>
    <property type="match status" value="1"/>
</dbReference>